<comment type="caution">
    <text evidence="3">The sequence shown here is derived from an EMBL/GenBank/DDBJ whole genome shotgun (WGS) entry which is preliminary data.</text>
</comment>
<evidence type="ECO:0000313" key="4">
    <source>
        <dbReference type="Proteomes" id="UP000037035"/>
    </source>
</evidence>
<sequence>MDEDSGDMCASKRPINPFLSMLYRVSDQGSYHGMSPGEGRNTTSSFSRPKPPFFCNQRKPAKDASPRELNDMLKKKTQTIADLNKIITTLEEKQVEEVNQLKDAMKMMKNESIEKQQYLEEYYERSIQEHSAALENISLQLSKSNRREQKLADTLLVQNRLFVEMEEKLEHALEDNTLLKVSLQKKLAQSDLVELPKSDLHKLLESDVLVDDTHPIACFHTCKAAGDPGSLEPCEKECTAKSNVTEPNQISLQTNCELNRHNQTKIVNNPTQKDPDRIRSIHVVIDKFSNMIKCILGDLPTRQHQTSWKTSRQPQMQIMHSDVIQCIEAMGNFTSHYLRYSNATWTTVHRTAIELDAEAEQPNRKTISKMWNKLMTDVLMVMDSSQEMNARGKWDIYVIFVEYKVLSWRKRRSGADYKNLILKVIRSLHILSIQLEDLEALIMRAARLQMGVYSSLYSTKKHQELHSEERGLTQWLVSHLRGNRAFLRDQQGLNLTRVAIEHTVDISKYLGDLEIRVKSYKDNIMTVHVSI</sequence>
<keyword evidence="1" id="KW-0175">Coiled coil</keyword>
<name>A0A0L6VNB2_9BASI</name>
<evidence type="ECO:0000313" key="3">
    <source>
        <dbReference type="EMBL" id="KNZ62261.1"/>
    </source>
</evidence>
<dbReference type="OrthoDB" id="10410871at2759"/>
<proteinExistence type="predicted"/>
<evidence type="ECO:0000256" key="1">
    <source>
        <dbReference type="SAM" id="Coils"/>
    </source>
</evidence>
<evidence type="ECO:0000256" key="2">
    <source>
        <dbReference type="SAM" id="MobiDB-lite"/>
    </source>
</evidence>
<gene>
    <name evidence="3" type="ORF">VP01_1293g2</name>
</gene>
<dbReference type="AlphaFoldDB" id="A0A0L6VNB2"/>
<protein>
    <submittedName>
        <fullName evidence="3">Uncharacterized protein</fullName>
    </submittedName>
</protein>
<dbReference type="EMBL" id="LAVV01003265">
    <property type="protein sequence ID" value="KNZ62261.1"/>
    <property type="molecule type" value="Genomic_DNA"/>
</dbReference>
<reference evidence="3 4" key="1">
    <citation type="submission" date="2015-08" db="EMBL/GenBank/DDBJ databases">
        <title>Next Generation Sequencing and Analysis of the Genome of Puccinia sorghi L Schw, the Causal Agent of Maize Common Rust.</title>
        <authorList>
            <person name="Rochi L."/>
            <person name="Burguener G."/>
            <person name="Darino M."/>
            <person name="Turjanski A."/>
            <person name="Kreff E."/>
            <person name="Dieguez M.J."/>
            <person name="Sacco F."/>
        </authorList>
    </citation>
    <scope>NUCLEOTIDE SEQUENCE [LARGE SCALE GENOMIC DNA]</scope>
    <source>
        <strain evidence="3 4">RO10H11247</strain>
    </source>
</reference>
<keyword evidence="4" id="KW-1185">Reference proteome</keyword>
<dbReference type="VEuPathDB" id="FungiDB:VP01_1293g2"/>
<feature type="coiled-coil region" evidence="1">
    <location>
        <begin position="73"/>
        <end position="121"/>
    </location>
</feature>
<feature type="region of interest" description="Disordered" evidence="2">
    <location>
        <begin position="31"/>
        <end position="66"/>
    </location>
</feature>
<accession>A0A0L6VNB2</accession>
<dbReference type="Proteomes" id="UP000037035">
    <property type="component" value="Unassembled WGS sequence"/>
</dbReference>
<organism evidence="3 4">
    <name type="scientific">Puccinia sorghi</name>
    <dbReference type="NCBI Taxonomy" id="27349"/>
    <lineage>
        <taxon>Eukaryota</taxon>
        <taxon>Fungi</taxon>
        <taxon>Dikarya</taxon>
        <taxon>Basidiomycota</taxon>
        <taxon>Pucciniomycotina</taxon>
        <taxon>Pucciniomycetes</taxon>
        <taxon>Pucciniales</taxon>
        <taxon>Pucciniaceae</taxon>
        <taxon>Puccinia</taxon>
    </lineage>
</organism>